<dbReference type="GeneID" id="91085917"/>
<dbReference type="KEGG" id="cdep:91085917"/>
<dbReference type="VEuPathDB" id="FungiDB:L203_06245"/>
<evidence type="ECO:0000313" key="2">
    <source>
        <dbReference type="Proteomes" id="UP000094043"/>
    </source>
</evidence>
<reference evidence="1" key="2">
    <citation type="journal article" date="2022" name="Elife">
        <title>Obligate sexual reproduction of a homothallic fungus closely related to the Cryptococcus pathogenic species complex.</title>
        <authorList>
            <person name="Passer A.R."/>
            <person name="Clancey S.A."/>
            <person name="Shea T."/>
            <person name="David-Palma M."/>
            <person name="Averette A.F."/>
            <person name="Boekhout T."/>
            <person name="Porcel B.M."/>
            <person name="Nowrousian M."/>
            <person name="Cuomo C.A."/>
            <person name="Sun S."/>
            <person name="Heitman J."/>
            <person name="Coelho M.A."/>
        </authorList>
    </citation>
    <scope>NUCLEOTIDE SEQUENCE</scope>
    <source>
        <strain evidence="1">CBS 7841</strain>
    </source>
</reference>
<dbReference type="RefSeq" id="XP_066067237.1">
    <property type="nucleotide sequence ID" value="XM_066211140.1"/>
</dbReference>
<dbReference type="EMBL" id="CP143785">
    <property type="protein sequence ID" value="WVN86537.1"/>
    <property type="molecule type" value="Genomic_DNA"/>
</dbReference>
<sequence>MLSFVKHLFNNRKYGQSLGDTSYASSIPLYDVDRPFSANYYNDPFAKSPVVTVKADCSKVYEGYQRTPSTDDYEADLIALPRPMFMRNNKCHSSPSGMPTDPRHSAKLSSKLGGPRSSCFHKVANSDRAMGNTRSAPCTTAAVPELSHTIRHELSEISTLIPLMDDPELAASTVNYLHSICETIRGKRTNNTSQPNDTVKSIKYLQVPQIKVNNAEPSEPDRSHNTIKDFKEFGWLVDYIGDGICRPRSFPPSSLSSKSSHVDSDKIKAMEMLFYSARQTLIKADTAGHTSLKNAQLADNVDSNPDIIDKLQELFDFFQQDGLLLDGSTSFSNHDSAYQGIYQGIQQDNTNSQYGPNGGLSTQFGRLDVPVSSTNTVCMPSSVTSQMKKKFQHLDYSNSMLMSQLPFKDSMAQCKDNKNDKQKICEGRNIDSEIEDDRVELSEADITAVTLDSDTTPLNQHMSQHNHRRQRPPVPIRSIRLSRWPSSVDPKYLFKKTEWTPVKMDVAPSSFSHVHCKCVHHDPRDEVEFELEKLYSRESSFRTKKSRGPAICFVLGFIFPFFWVIGGWFLLPPQPRPTPRHSRSRSSAPIDFETGISFIPSIRHQEFDKISVTTTNTTGLWYTHSDPMIKANRSAALIGIPSLFLVSMLLIILFTVVKS</sequence>
<organism evidence="1 2">
    <name type="scientific">Cryptococcus depauperatus CBS 7841</name>
    <dbReference type="NCBI Taxonomy" id="1295531"/>
    <lineage>
        <taxon>Eukaryota</taxon>
        <taxon>Fungi</taxon>
        <taxon>Dikarya</taxon>
        <taxon>Basidiomycota</taxon>
        <taxon>Agaricomycotina</taxon>
        <taxon>Tremellomycetes</taxon>
        <taxon>Tremellales</taxon>
        <taxon>Cryptococcaceae</taxon>
        <taxon>Cryptococcus</taxon>
    </lineage>
</organism>
<keyword evidence="2" id="KW-1185">Reference proteome</keyword>
<proteinExistence type="predicted"/>
<name>A0A1E3HPU8_9TREE</name>
<dbReference type="Proteomes" id="UP000094043">
    <property type="component" value="Chromosome 2"/>
</dbReference>
<protein>
    <submittedName>
        <fullName evidence="1">Uncharacterized protein</fullName>
    </submittedName>
</protein>
<dbReference type="AlphaFoldDB" id="A0A1E3HPU8"/>
<reference evidence="1" key="1">
    <citation type="submission" date="2016-06" db="EMBL/GenBank/DDBJ databases">
        <authorList>
            <person name="Cuomo C."/>
            <person name="Litvintseva A."/>
            <person name="Heitman J."/>
            <person name="Chen Y."/>
            <person name="Sun S."/>
            <person name="Springer D."/>
            <person name="Dromer F."/>
            <person name="Young S."/>
            <person name="Zeng Q."/>
            <person name="Chapman S."/>
            <person name="Gujja S."/>
            <person name="Saif S."/>
            <person name="Birren B."/>
        </authorList>
    </citation>
    <scope>NUCLEOTIDE SEQUENCE</scope>
    <source>
        <strain evidence="1">CBS 7841</strain>
    </source>
</reference>
<accession>A0A1E3HPU8</accession>
<gene>
    <name evidence="1" type="ORF">L203_101704</name>
</gene>
<reference evidence="1" key="3">
    <citation type="submission" date="2024-01" db="EMBL/GenBank/DDBJ databases">
        <authorList>
            <person name="Coelho M.A."/>
            <person name="David-Palma M."/>
            <person name="Shea T."/>
            <person name="Sun S."/>
            <person name="Cuomo C.A."/>
            <person name="Heitman J."/>
        </authorList>
    </citation>
    <scope>NUCLEOTIDE SEQUENCE</scope>
    <source>
        <strain evidence="1">CBS 7841</strain>
    </source>
</reference>
<dbReference type="OrthoDB" id="2570493at2759"/>
<evidence type="ECO:0000313" key="1">
    <source>
        <dbReference type="EMBL" id="WVN86537.1"/>
    </source>
</evidence>